<keyword evidence="5 7" id="KW-1133">Transmembrane helix</keyword>
<accession>A0A0B7GYI3</accession>
<dbReference type="PANTHER" id="PTHR43663:SF1">
    <property type="entry name" value="CHROMATE TRANSPORTER"/>
    <property type="match status" value="1"/>
</dbReference>
<evidence type="ECO:0000256" key="2">
    <source>
        <dbReference type="ARBA" id="ARBA00005262"/>
    </source>
</evidence>
<evidence type="ECO:0000256" key="4">
    <source>
        <dbReference type="ARBA" id="ARBA00022692"/>
    </source>
</evidence>
<feature type="transmembrane region" description="Helical" evidence="7">
    <location>
        <begin position="113"/>
        <end position="136"/>
    </location>
</feature>
<evidence type="ECO:0000256" key="3">
    <source>
        <dbReference type="ARBA" id="ARBA00022475"/>
    </source>
</evidence>
<evidence type="ECO:0000256" key="7">
    <source>
        <dbReference type="SAM" id="Phobius"/>
    </source>
</evidence>
<feature type="transmembrane region" description="Helical" evidence="7">
    <location>
        <begin position="148"/>
        <end position="164"/>
    </location>
</feature>
<keyword evidence="3" id="KW-1003">Cell membrane</keyword>
<dbReference type="InterPro" id="IPR003370">
    <property type="entry name" value="Chromate_transpt"/>
</dbReference>
<dbReference type="Proteomes" id="UP000042527">
    <property type="component" value="Unassembled WGS sequence"/>
</dbReference>
<dbReference type="EMBL" id="CP042817">
    <property type="protein sequence ID" value="QEJ98977.1"/>
    <property type="molecule type" value="Genomic_DNA"/>
</dbReference>
<dbReference type="GO" id="GO:0005886">
    <property type="term" value="C:plasma membrane"/>
    <property type="evidence" value="ECO:0007669"/>
    <property type="project" value="UniProtKB-SubCell"/>
</dbReference>
<dbReference type="GeneID" id="57754247"/>
<name>A0A0B7GYI3_TREPH</name>
<gene>
    <name evidence="9" type="ORF">FUT82_13925</name>
    <name evidence="8" type="ORF">TPHV1_250009</name>
</gene>
<proteinExistence type="inferred from homology"/>
<dbReference type="OrthoDB" id="9788907at2"/>
<reference evidence="9 11" key="3">
    <citation type="submission" date="2019-08" db="EMBL/GenBank/DDBJ databases">
        <authorList>
            <person name="Kuhnert P."/>
        </authorList>
    </citation>
    <scope>NUCLEOTIDE SEQUENCE [LARGE SCALE GENOMIC DNA]</scope>
    <source>
        <strain evidence="9 11">B36.5</strain>
    </source>
</reference>
<evidence type="ECO:0000313" key="8">
    <source>
        <dbReference type="EMBL" id="CEM61990.1"/>
    </source>
</evidence>
<evidence type="ECO:0000313" key="10">
    <source>
        <dbReference type="Proteomes" id="UP000042527"/>
    </source>
</evidence>
<comment type="similarity">
    <text evidence="2">Belongs to the chromate ion transporter (CHR) (TC 2.A.51) family.</text>
</comment>
<dbReference type="GO" id="GO:0015109">
    <property type="term" value="F:chromate transmembrane transporter activity"/>
    <property type="evidence" value="ECO:0007669"/>
    <property type="project" value="InterPro"/>
</dbReference>
<comment type="subcellular location">
    <subcellularLocation>
        <location evidence="1">Cell membrane</location>
        <topology evidence="1">Multi-pass membrane protein</topology>
    </subcellularLocation>
</comment>
<evidence type="ECO:0000256" key="6">
    <source>
        <dbReference type="ARBA" id="ARBA00023136"/>
    </source>
</evidence>
<reference evidence="10" key="1">
    <citation type="submission" date="2015-01" db="EMBL/GenBank/DDBJ databases">
        <authorList>
            <person name="Manzoor Shahid"/>
            <person name="Zubair Saima"/>
        </authorList>
    </citation>
    <scope>NUCLEOTIDE SEQUENCE [LARGE SCALE GENOMIC DNA]</scope>
    <source>
        <strain evidence="10">V1</strain>
    </source>
</reference>
<dbReference type="InterPro" id="IPR052518">
    <property type="entry name" value="CHR_Transporter"/>
</dbReference>
<dbReference type="PANTHER" id="PTHR43663">
    <property type="entry name" value="CHROMATE TRANSPORT PROTEIN-RELATED"/>
    <property type="match status" value="1"/>
</dbReference>
<evidence type="ECO:0000256" key="1">
    <source>
        <dbReference type="ARBA" id="ARBA00004651"/>
    </source>
</evidence>
<keyword evidence="6 7" id="KW-0472">Membrane</keyword>
<feature type="transmembrane region" description="Helical" evidence="7">
    <location>
        <begin position="6"/>
        <end position="28"/>
    </location>
</feature>
<dbReference type="AlphaFoldDB" id="A0A0B7GYI3"/>
<dbReference type="Proteomes" id="UP000323594">
    <property type="component" value="Chromosome"/>
</dbReference>
<evidence type="ECO:0000313" key="11">
    <source>
        <dbReference type="Proteomes" id="UP000323594"/>
    </source>
</evidence>
<evidence type="ECO:0000313" key="9">
    <source>
        <dbReference type="EMBL" id="QEJ98977.1"/>
    </source>
</evidence>
<keyword evidence="4 7" id="KW-0812">Transmembrane</keyword>
<evidence type="ECO:0000256" key="5">
    <source>
        <dbReference type="ARBA" id="ARBA00022989"/>
    </source>
</evidence>
<protein>
    <submittedName>
        <fullName evidence="8">Chromate transport protein</fullName>
    </submittedName>
    <submittedName>
        <fullName evidence="9">Chromate transporter</fullName>
    </submittedName>
</protein>
<dbReference type="Pfam" id="PF02417">
    <property type="entry name" value="Chromate_transp"/>
    <property type="match status" value="1"/>
</dbReference>
<reference evidence="8" key="2">
    <citation type="submission" date="2015-01" db="EMBL/GenBank/DDBJ databases">
        <authorList>
            <person name="Xiang T."/>
            <person name="Song Y."/>
            <person name="Huang L."/>
            <person name="Wang B."/>
            <person name="Wu P."/>
        </authorList>
    </citation>
    <scope>NUCLEOTIDE SEQUENCE [LARGE SCALE GENOMIC DNA]</scope>
    <source>
        <strain evidence="8">V1</strain>
    </source>
</reference>
<keyword evidence="10" id="KW-1185">Reference proteome</keyword>
<organism evidence="8 10">
    <name type="scientific">Treponema phagedenis</name>
    <dbReference type="NCBI Taxonomy" id="162"/>
    <lineage>
        <taxon>Bacteria</taxon>
        <taxon>Pseudomonadati</taxon>
        <taxon>Spirochaetota</taxon>
        <taxon>Spirochaetia</taxon>
        <taxon>Spirochaetales</taxon>
        <taxon>Treponemataceae</taxon>
        <taxon>Treponema</taxon>
    </lineage>
</organism>
<dbReference type="EMBL" id="CDNC01000018">
    <property type="protein sequence ID" value="CEM61990.1"/>
    <property type="molecule type" value="Genomic_DNA"/>
</dbReference>
<feature type="transmembrane region" description="Helical" evidence="7">
    <location>
        <begin position="69"/>
        <end position="93"/>
    </location>
</feature>
<sequence length="187" mass="20259">MSLPALFFLFFYIGFCTIGGGLVSISIMQQELVSRGLISPENFYAMVAISESTPGPIGINMTTYIGYELYGVVGDLVVTTGIVLPSLITIVLIAKYSSNFQDTPIVKKTFYGLRAGATGMIAVAAWNVLNVALLTVPRFLSTKKILDIGNWKAIGFFTLLFVLSTIFKKIHPIVFVVAGAILGVLFF</sequence>
<dbReference type="RefSeq" id="WP_002699164.1">
    <property type="nucleotide sequence ID" value="NZ_CDNC01000018.1"/>
</dbReference>